<reference evidence="4" key="1">
    <citation type="submission" date="2015-08" db="EMBL/GenBank/DDBJ databases">
        <authorList>
            <person name="Kim K.M."/>
        </authorList>
    </citation>
    <scope>NUCLEOTIDE SEQUENCE [LARGE SCALE GENOMIC DNA]</scope>
    <source>
        <strain evidence="4">KCTC 23892</strain>
    </source>
</reference>
<keyword evidence="3" id="KW-0645">Protease</keyword>
<protein>
    <submittedName>
        <fullName evidence="3">CAAX amino terminal protease family</fullName>
    </submittedName>
</protein>
<organism evidence="3 4">
    <name type="scientific">Kangiella sediminilitoris</name>
    <dbReference type="NCBI Taxonomy" id="1144748"/>
    <lineage>
        <taxon>Bacteria</taxon>
        <taxon>Pseudomonadati</taxon>
        <taxon>Pseudomonadota</taxon>
        <taxon>Gammaproteobacteria</taxon>
        <taxon>Kangiellales</taxon>
        <taxon>Kangiellaceae</taxon>
        <taxon>Kangiella</taxon>
    </lineage>
</organism>
<dbReference type="RefSeq" id="WP_068993598.1">
    <property type="nucleotide sequence ID" value="NZ_CP012418.1"/>
</dbReference>
<dbReference type="OrthoDB" id="118729at2"/>
<dbReference type="InterPro" id="IPR003675">
    <property type="entry name" value="Rce1/LyrA-like_dom"/>
</dbReference>
<sequence>MIGIILLVVSWLLLRLEKKNLTAIGFNKPAQRSLELAAGILVAALFCIAQNGSLALAGSFSWKLNPDYNFTLAIESLRWVFNSVIYEELLFRGYFLYKAIQYLGPKTGCIISAVAFGIYHWFSYEVFGQPTTMVYVFILTAIPGLMFSYAFFKTQSIILPIGLHLGWNIANIMVFSKGPVGKQLLLAEPANAVESINEWTALGINLVIPLLLPLLVMLFLKYSSKYR</sequence>
<name>A0A1B3BDF2_9GAMM</name>
<dbReference type="GO" id="GO:0004175">
    <property type="term" value="F:endopeptidase activity"/>
    <property type="evidence" value="ECO:0007669"/>
    <property type="project" value="UniProtKB-ARBA"/>
</dbReference>
<evidence type="ECO:0000256" key="1">
    <source>
        <dbReference type="SAM" id="Phobius"/>
    </source>
</evidence>
<dbReference type="EMBL" id="CP012418">
    <property type="protein sequence ID" value="AOE50798.1"/>
    <property type="molecule type" value="Genomic_DNA"/>
</dbReference>
<dbReference type="STRING" id="1144748.KS2013_2093"/>
<dbReference type="PANTHER" id="PTHR39430">
    <property type="entry name" value="MEMBRANE-ASSOCIATED PROTEASE-RELATED"/>
    <property type="match status" value="1"/>
</dbReference>
<keyword evidence="3" id="KW-0378">Hydrolase</keyword>
<proteinExistence type="predicted"/>
<dbReference type="GO" id="GO:0080120">
    <property type="term" value="P:CAAX-box protein maturation"/>
    <property type="evidence" value="ECO:0007669"/>
    <property type="project" value="UniProtKB-ARBA"/>
</dbReference>
<keyword evidence="1" id="KW-0812">Transmembrane</keyword>
<feature type="transmembrane region" description="Helical" evidence="1">
    <location>
        <begin position="34"/>
        <end position="57"/>
    </location>
</feature>
<dbReference type="AlphaFoldDB" id="A0A1B3BDF2"/>
<feature type="transmembrane region" description="Helical" evidence="1">
    <location>
        <begin position="196"/>
        <end position="220"/>
    </location>
</feature>
<evidence type="ECO:0000259" key="2">
    <source>
        <dbReference type="Pfam" id="PF02517"/>
    </source>
</evidence>
<feature type="transmembrane region" description="Helical" evidence="1">
    <location>
        <begin position="134"/>
        <end position="152"/>
    </location>
</feature>
<keyword evidence="4" id="KW-1185">Reference proteome</keyword>
<dbReference type="Proteomes" id="UP000094147">
    <property type="component" value="Chromosome"/>
</dbReference>
<feature type="transmembrane region" description="Helical" evidence="1">
    <location>
        <begin position="157"/>
        <end position="176"/>
    </location>
</feature>
<evidence type="ECO:0000313" key="4">
    <source>
        <dbReference type="Proteomes" id="UP000094147"/>
    </source>
</evidence>
<feature type="domain" description="CAAX prenyl protease 2/Lysostaphin resistance protein A-like" evidence="2">
    <location>
        <begin position="73"/>
        <end position="169"/>
    </location>
</feature>
<dbReference type="PANTHER" id="PTHR39430:SF1">
    <property type="entry name" value="PROTEASE"/>
    <property type="match status" value="1"/>
</dbReference>
<gene>
    <name evidence="3" type="ORF">KS2013_2093</name>
</gene>
<dbReference type="GO" id="GO:0006508">
    <property type="term" value="P:proteolysis"/>
    <property type="evidence" value="ECO:0007669"/>
    <property type="project" value="UniProtKB-KW"/>
</dbReference>
<accession>A0A1B3BDF2</accession>
<feature type="transmembrane region" description="Helical" evidence="1">
    <location>
        <begin position="102"/>
        <end position="122"/>
    </location>
</feature>
<dbReference type="KEGG" id="ksd:KS2013_2093"/>
<evidence type="ECO:0000313" key="3">
    <source>
        <dbReference type="EMBL" id="AOE50798.1"/>
    </source>
</evidence>
<dbReference type="Pfam" id="PF02517">
    <property type="entry name" value="Rce1-like"/>
    <property type="match status" value="1"/>
</dbReference>
<keyword evidence="1" id="KW-0472">Membrane</keyword>
<keyword evidence="1" id="KW-1133">Transmembrane helix</keyword>